<proteinExistence type="predicted"/>
<dbReference type="Pfam" id="PF00013">
    <property type="entry name" value="KH_1"/>
    <property type="match status" value="3"/>
</dbReference>
<dbReference type="SUPFAM" id="SSF54791">
    <property type="entry name" value="Eukaryotic type KH-domain (KH-domain type I)"/>
    <property type="match status" value="3"/>
</dbReference>
<name>A0AAE0FU98_9CHLO</name>
<feature type="domain" description="K Homology" evidence="4">
    <location>
        <begin position="114"/>
        <end position="189"/>
    </location>
</feature>
<keyword evidence="2" id="KW-0694">RNA-binding</keyword>
<feature type="region of interest" description="Disordered" evidence="3">
    <location>
        <begin position="1"/>
        <end position="22"/>
    </location>
</feature>
<feature type="domain" description="K Homology" evidence="4">
    <location>
        <begin position="266"/>
        <end position="336"/>
    </location>
</feature>
<dbReference type="InterPro" id="IPR004088">
    <property type="entry name" value="KH_dom_type_1"/>
</dbReference>
<dbReference type="PANTHER" id="PTHR10288">
    <property type="entry name" value="KH DOMAIN CONTAINING RNA BINDING PROTEIN"/>
    <property type="match status" value="1"/>
</dbReference>
<organism evidence="5 6">
    <name type="scientific">Cymbomonas tetramitiformis</name>
    <dbReference type="NCBI Taxonomy" id="36881"/>
    <lineage>
        <taxon>Eukaryota</taxon>
        <taxon>Viridiplantae</taxon>
        <taxon>Chlorophyta</taxon>
        <taxon>Pyramimonadophyceae</taxon>
        <taxon>Pyramimonadales</taxon>
        <taxon>Pyramimonadaceae</taxon>
        <taxon>Cymbomonas</taxon>
    </lineage>
</organism>
<dbReference type="PROSITE" id="PS50084">
    <property type="entry name" value="KH_TYPE_1"/>
    <property type="match status" value="3"/>
</dbReference>
<keyword evidence="6" id="KW-1185">Reference proteome</keyword>
<feature type="compositionally biased region" description="Basic and acidic residues" evidence="3">
    <location>
        <begin position="1"/>
        <end position="19"/>
    </location>
</feature>
<dbReference type="GO" id="GO:0003723">
    <property type="term" value="F:RNA binding"/>
    <property type="evidence" value="ECO:0007669"/>
    <property type="project" value="UniProtKB-UniRule"/>
</dbReference>
<dbReference type="CDD" id="cd22459">
    <property type="entry name" value="KH-I_PEPPER_rpt1_like"/>
    <property type="match status" value="1"/>
</dbReference>
<dbReference type="InterPro" id="IPR036612">
    <property type="entry name" value="KH_dom_type_1_sf"/>
</dbReference>
<evidence type="ECO:0000256" key="3">
    <source>
        <dbReference type="SAM" id="MobiDB-lite"/>
    </source>
</evidence>
<dbReference type="EMBL" id="LGRX02013554">
    <property type="protein sequence ID" value="KAK3265960.1"/>
    <property type="molecule type" value="Genomic_DNA"/>
</dbReference>
<feature type="region of interest" description="Disordered" evidence="3">
    <location>
        <begin position="187"/>
        <end position="212"/>
    </location>
</feature>
<feature type="domain" description="K Homology" evidence="4">
    <location>
        <begin position="27"/>
        <end position="102"/>
    </location>
</feature>
<evidence type="ECO:0000313" key="6">
    <source>
        <dbReference type="Proteomes" id="UP001190700"/>
    </source>
</evidence>
<evidence type="ECO:0000313" key="5">
    <source>
        <dbReference type="EMBL" id="KAK3265960.1"/>
    </source>
</evidence>
<feature type="compositionally biased region" description="Basic and acidic residues" evidence="3">
    <location>
        <begin position="187"/>
        <end position="204"/>
    </location>
</feature>
<dbReference type="Gene3D" id="3.30.1370.10">
    <property type="entry name" value="K Homology domain, type 1"/>
    <property type="match status" value="3"/>
</dbReference>
<sequence>MDEFQGSKRGIDSNHDGNPSKRMAMSDETLFRLLVPDKKIGSVIGKGGNIIKQLREESGARIKVADSVGGDERVVMISGKDDPSLPFSVAQEALFQVHQRVYEGELPEGEAPEGIMTTRMLVEGSQAGSLIGKGGKIIKMIREGSGAQVRVLPPEDVPPCGGPTDRIVQIVAEHSNTRTCLQMISKQLRENPAKDRPSVGERPMRGRGPAPQPQAFAQMPQYGLNMFQQGGNQMLGMPGMLGMGGLGGMAAPLGQMGGHIGGVPMPQINSRITVSPLVIGSVIGKGGSNIQQIRTLTGAKVKVHDKEPGEEDRVIEMTGSADQVTQAQQLVQAFIANGSGHLKDHMATSIKNPDTLCRYLKSLRSLARSLTPSQLEAFPEVNPKPSPNSI</sequence>
<dbReference type="AlphaFoldDB" id="A0AAE0FU98"/>
<keyword evidence="1" id="KW-0677">Repeat</keyword>
<evidence type="ECO:0000259" key="4">
    <source>
        <dbReference type="SMART" id="SM00322"/>
    </source>
</evidence>
<gene>
    <name evidence="5" type="ORF">CYMTET_25390</name>
</gene>
<protein>
    <recommendedName>
        <fullName evidence="4">K Homology domain-containing protein</fullName>
    </recommendedName>
</protein>
<dbReference type="InterPro" id="IPR004087">
    <property type="entry name" value="KH_dom"/>
</dbReference>
<evidence type="ECO:0000256" key="1">
    <source>
        <dbReference type="ARBA" id="ARBA00022737"/>
    </source>
</evidence>
<accession>A0AAE0FU98</accession>
<dbReference type="SMART" id="SM00322">
    <property type="entry name" value="KH"/>
    <property type="match status" value="3"/>
</dbReference>
<reference evidence="5 6" key="1">
    <citation type="journal article" date="2015" name="Genome Biol. Evol.">
        <title>Comparative Genomics of a Bacterivorous Green Alga Reveals Evolutionary Causalities and Consequences of Phago-Mixotrophic Mode of Nutrition.</title>
        <authorList>
            <person name="Burns J.A."/>
            <person name="Paasch A."/>
            <person name="Narechania A."/>
            <person name="Kim E."/>
        </authorList>
    </citation>
    <scope>NUCLEOTIDE SEQUENCE [LARGE SCALE GENOMIC DNA]</scope>
    <source>
        <strain evidence="5 6">PLY_AMNH</strain>
    </source>
</reference>
<dbReference type="CDD" id="cd22460">
    <property type="entry name" value="KH-I_PEPPER_rpt2_like"/>
    <property type="match status" value="1"/>
</dbReference>
<dbReference type="Proteomes" id="UP001190700">
    <property type="component" value="Unassembled WGS sequence"/>
</dbReference>
<comment type="caution">
    <text evidence="5">The sequence shown here is derived from an EMBL/GenBank/DDBJ whole genome shotgun (WGS) entry which is preliminary data.</text>
</comment>
<evidence type="ECO:0000256" key="2">
    <source>
        <dbReference type="PROSITE-ProRule" id="PRU00117"/>
    </source>
</evidence>